<reference evidence="3 4" key="1">
    <citation type="submission" date="2017-05" db="EMBL/GenBank/DDBJ databases">
        <authorList>
            <person name="Varghese N."/>
            <person name="Submissions S."/>
        </authorList>
    </citation>
    <scope>NUCLEOTIDE SEQUENCE [LARGE SCALE GENOMIC DNA]</scope>
    <source>
        <strain evidence="3 4">DSM 45474</strain>
    </source>
</reference>
<dbReference type="SUPFAM" id="SSF52172">
    <property type="entry name" value="CheY-like"/>
    <property type="match status" value="1"/>
</dbReference>
<dbReference type="InterPro" id="IPR025669">
    <property type="entry name" value="AAA_dom"/>
</dbReference>
<feature type="domain" description="Response regulatory" evidence="2">
    <location>
        <begin position="6"/>
        <end position="118"/>
    </location>
</feature>
<dbReference type="GO" id="GO:0016887">
    <property type="term" value="F:ATP hydrolysis activity"/>
    <property type="evidence" value="ECO:0007669"/>
    <property type="project" value="TreeGrafter"/>
</dbReference>
<dbReference type="Pfam" id="PF13614">
    <property type="entry name" value="AAA_31"/>
    <property type="match status" value="1"/>
</dbReference>
<dbReference type="GO" id="GO:0051782">
    <property type="term" value="P:negative regulation of cell division"/>
    <property type="evidence" value="ECO:0007669"/>
    <property type="project" value="TreeGrafter"/>
</dbReference>
<protein>
    <submittedName>
        <fullName evidence="3">Pilus assembly protein CpaE</fullName>
    </submittedName>
</protein>
<dbReference type="AlphaFoldDB" id="A0A521E9E8"/>
<dbReference type="PANTHER" id="PTHR43384">
    <property type="entry name" value="SEPTUM SITE-DETERMINING PROTEIN MIND HOMOLOG, CHLOROPLASTIC-RELATED"/>
    <property type="match status" value="1"/>
</dbReference>
<keyword evidence="4" id="KW-1185">Reference proteome</keyword>
<dbReference type="InterPro" id="IPR027417">
    <property type="entry name" value="P-loop_NTPase"/>
</dbReference>
<accession>A0A521E9E8</accession>
<evidence type="ECO:0000256" key="1">
    <source>
        <dbReference type="PROSITE-ProRule" id="PRU00169"/>
    </source>
</evidence>
<dbReference type="OrthoDB" id="2512803at2"/>
<dbReference type="Gene3D" id="3.40.50.2300">
    <property type="match status" value="1"/>
</dbReference>
<sequence>MGAQEKVLIVSDDTTLTEDLRSKITNEFPQIQSIESHEVRREIVRLKPDIVLLHEPQEGTSIQLLPYISKEVPDAVTIFLTERRDPVRTRDVNRAGAFDILFLPDEIHALDDVLVQAVKALQSKSAQEEAAAAFSWAQGQVVSFYSGKGGSGRSLTASTLAQTIGLDSNASVLLVDLNLQFGGLETILKIDTGRHIFDLDPVLNELNDNHIRSVTAVEERSQIEVLPSPKNAEIAEQITEDHVQRLLRTARLYYDYILVDLPTEMTTVSYTVLEESDYIFYVMIPDMLSMSVFRTVLDLFSKLGIDPNDRLQMVLNRISRDTEIGHKDVNRHFLFPVIANLRDDTKRIQQLINQGKLVRNSRKERGIPVYARDVQKLASWLLKQQTSQTV</sequence>
<dbReference type="PANTHER" id="PTHR43384:SF13">
    <property type="entry name" value="SLR0110 PROTEIN"/>
    <property type="match status" value="1"/>
</dbReference>
<dbReference type="Gene3D" id="3.40.50.300">
    <property type="entry name" value="P-loop containing nucleotide triphosphate hydrolases"/>
    <property type="match status" value="1"/>
</dbReference>
<dbReference type="SUPFAM" id="SSF52540">
    <property type="entry name" value="P-loop containing nucleoside triphosphate hydrolases"/>
    <property type="match status" value="1"/>
</dbReference>
<dbReference type="GO" id="GO:0009898">
    <property type="term" value="C:cytoplasmic side of plasma membrane"/>
    <property type="evidence" value="ECO:0007669"/>
    <property type="project" value="TreeGrafter"/>
</dbReference>
<dbReference type="PROSITE" id="PS50110">
    <property type="entry name" value="RESPONSE_REGULATORY"/>
    <property type="match status" value="1"/>
</dbReference>
<dbReference type="EMBL" id="FXTI01000008">
    <property type="protein sequence ID" value="SMO80534.1"/>
    <property type="molecule type" value="Genomic_DNA"/>
</dbReference>
<dbReference type="InterPro" id="IPR011006">
    <property type="entry name" value="CheY-like_superfamily"/>
</dbReference>
<dbReference type="InterPro" id="IPR001789">
    <property type="entry name" value="Sig_transdc_resp-reg_receiver"/>
</dbReference>
<proteinExistence type="predicted"/>
<evidence type="ECO:0000259" key="2">
    <source>
        <dbReference type="PROSITE" id="PS50110"/>
    </source>
</evidence>
<dbReference type="RefSeq" id="WP_142506081.1">
    <property type="nucleotide sequence ID" value="NZ_FXTI01000008.1"/>
</dbReference>
<comment type="caution">
    <text evidence="1">Lacks conserved residue(s) required for the propagation of feature annotation.</text>
</comment>
<dbReference type="InterPro" id="IPR050625">
    <property type="entry name" value="ParA/MinD_ATPase"/>
</dbReference>
<dbReference type="GO" id="GO:0000160">
    <property type="term" value="P:phosphorelay signal transduction system"/>
    <property type="evidence" value="ECO:0007669"/>
    <property type="project" value="InterPro"/>
</dbReference>
<dbReference type="GO" id="GO:0005829">
    <property type="term" value="C:cytosol"/>
    <property type="evidence" value="ECO:0007669"/>
    <property type="project" value="TreeGrafter"/>
</dbReference>
<evidence type="ECO:0000313" key="3">
    <source>
        <dbReference type="EMBL" id="SMO80534.1"/>
    </source>
</evidence>
<gene>
    <name evidence="3" type="ORF">SAMN06264849_108121</name>
</gene>
<evidence type="ECO:0000313" key="4">
    <source>
        <dbReference type="Proteomes" id="UP000315636"/>
    </source>
</evidence>
<dbReference type="Proteomes" id="UP000315636">
    <property type="component" value="Unassembled WGS sequence"/>
</dbReference>
<organism evidence="3 4">
    <name type="scientific">Melghirimyces algeriensis</name>
    <dbReference type="NCBI Taxonomy" id="910412"/>
    <lineage>
        <taxon>Bacteria</taxon>
        <taxon>Bacillati</taxon>
        <taxon>Bacillota</taxon>
        <taxon>Bacilli</taxon>
        <taxon>Bacillales</taxon>
        <taxon>Thermoactinomycetaceae</taxon>
        <taxon>Melghirimyces</taxon>
    </lineage>
</organism>
<name>A0A521E9E8_9BACL</name>
<dbReference type="GO" id="GO:0005524">
    <property type="term" value="F:ATP binding"/>
    <property type="evidence" value="ECO:0007669"/>
    <property type="project" value="TreeGrafter"/>
</dbReference>